<keyword evidence="2" id="KW-1185">Reference proteome</keyword>
<dbReference type="Gene3D" id="3.80.10.10">
    <property type="entry name" value="Ribonuclease Inhibitor"/>
    <property type="match status" value="1"/>
</dbReference>
<dbReference type="InterPro" id="IPR032675">
    <property type="entry name" value="LRR_dom_sf"/>
</dbReference>
<organism evidence="1 2">
    <name type="scientific">Penicillium canescens</name>
    <dbReference type="NCBI Taxonomy" id="5083"/>
    <lineage>
        <taxon>Eukaryota</taxon>
        <taxon>Fungi</taxon>
        <taxon>Dikarya</taxon>
        <taxon>Ascomycota</taxon>
        <taxon>Pezizomycotina</taxon>
        <taxon>Eurotiomycetes</taxon>
        <taxon>Eurotiomycetidae</taxon>
        <taxon>Eurotiales</taxon>
        <taxon>Aspergillaceae</taxon>
        <taxon>Penicillium</taxon>
    </lineage>
</organism>
<gene>
    <name evidence="1" type="ORF">N7460_009162</name>
</gene>
<proteinExistence type="predicted"/>
<dbReference type="SUPFAM" id="SSF52047">
    <property type="entry name" value="RNI-like"/>
    <property type="match status" value="1"/>
</dbReference>
<dbReference type="AlphaFoldDB" id="A0AAD6N6W7"/>
<reference evidence="1" key="2">
    <citation type="submission" date="2023-01" db="EMBL/GenBank/DDBJ databases">
        <authorList>
            <person name="Petersen C."/>
        </authorList>
    </citation>
    <scope>NUCLEOTIDE SEQUENCE</scope>
    <source>
        <strain evidence="1">IBT 15450</strain>
    </source>
</reference>
<sequence length="428" mass="48423">MASSTSCLLSLPAEILEVVIDEACASSADLSVLGLVCRGLHSFITPRLYKSVNLVGYERAKQFSSTISQRPKLAPLVRKLQIHSHGTDEVEDENCSEDFDSTITQLINLESLALRTDFFNRSKAQKIGIICRPHKVLPALRSINLGFDYYRDYEWSLTPYEALFYHSDLASISITGAAVSAKWDYQDIHPPALRSTKLEELELLNCNISSQELELMLRYPRALKSFTLKGEPAESKYGFTCGSDRGEYVDVLKAHSSSLQVLDLDLSYDWSEEIDLSPFTALVSLTITPRMLVGDRGGDKNPANEIDLSHWGELLPPSLERLTFRCDGLFFPLDGIYEAVSTGKLPILRWFACEMRYHAESMEYFREPEEILADKCTCTEGLSFSQAFEALGVNISVVALGDIRYLPQKMTSDCRCWSYQHRRIQRFW</sequence>
<evidence type="ECO:0008006" key="3">
    <source>
        <dbReference type="Google" id="ProtNLM"/>
    </source>
</evidence>
<protein>
    <recommendedName>
        <fullName evidence="3">F-box domain-containing protein</fullName>
    </recommendedName>
</protein>
<comment type="caution">
    <text evidence="1">The sequence shown here is derived from an EMBL/GenBank/DDBJ whole genome shotgun (WGS) entry which is preliminary data.</text>
</comment>
<evidence type="ECO:0000313" key="2">
    <source>
        <dbReference type="Proteomes" id="UP001219568"/>
    </source>
</evidence>
<reference evidence="1" key="1">
    <citation type="journal article" date="2023" name="IMA Fungus">
        <title>Comparative genomic study of the Penicillium genus elucidates a diverse pangenome and 15 lateral gene transfer events.</title>
        <authorList>
            <person name="Petersen C."/>
            <person name="Sorensen T."/>
            <person name="Nielsen M.R."/>
            <person name="Sondergaard T.E."/>
            <person name="Sorensen J.L."/>
            <person name="Fitzpatrick D.A."/>
            <person name="Frisvad J.C."/>
            <person name="Nielsen K.L."/>
        </authorList>
    </citation>
    <scope>NUCLEOTIDE SEQUENCE</scope>
    <source>
        <strain evidence="1">IBT 15450</strain>
    </source>
</reference>
<evidence type="ECO:0000313" key="1">
    <source>
        <dbReference type="EMBL" id="KAJ6034987.1"/>
    </source>
</evidence>
<name>A0AAD6N6W7_PENCN</name>
<dbReference type="Proteomes" id="UP001219568">
    <property type="component" value="Unassembled WGS sequence"/>
</dbReference>
<dbReference type="EMBL" id="JAQJZL010000010">
    <property type="protein sequence ID" value="KAJ6034987.1"/>
    <property type="molecule type" value="Genomic_DNA"/>
</dbReference>
<accession>A0AAD6N6W7</accession>